<dbReference type="AlphaFoldDB" id="A0A967BD08"/>
<evidence type="ECO:0000256" key="2">
    <source>
        <dbReference type="SAM" id="SignalP"/>
    </source>
</evidence>
<dbReference type="SUPFAM" id="SSF50494">
    <property type="entry name" value="Trypsin-like serine proteases"/>
    <property type="match status" value="1"/>
</dbReference>
<keyword evidence="5" id="KW-1185">Reference proteome</keyword>
<feature type="domain" description="Peptidoglycan binding-like" evidence="3">
    <location>
        <begin position="160"/>
        <end position="213"/>
    </location>
</feature>
<feature type="chain" id="PRO_5037350988" evidence="2">
    <location>
        <begin position="21"/>
        <end position="583"/>
    </location>
</feature>
<protein>
    <submittedName>
        <fullName evidence="4">Peptidoglycan-binding protein</fullName>
    </submittedName>
</protein>
<feature type="compositionally biased region" description="Low complexity" evidence="1">
    <location>
        <begin position="117"/>
        <end position="133"/>
    </location>
</feature>
<keyword evidence="2" id="KW-0732">Signal</keyword>
<dbReference type="Proteomes" id="UP000639775">
    <property type="component" value="Unassembled WGS sequence"/>
</dbReference>
<evidence type="ECO:0000313" key="5">
    <source>
        <dbReference type="Proteomes" id="UP000639775"/>
    </source>
</evidence>
<name>A0A967BD08_9RHOB</name>
<dbReference type="EMBL" id="JAAORB010000009">
    <property type="protein sequence ID" value="NHQ74275.1"/>
    <property type="molecule type" value="Genomic_DNA"/>
</dbReference>
<dbReference type="Pfam" id="PF01471">
    <property type="entry name" value="PG_binding_1"/>
    <property type="match status" value="1"/>
</dbReference>
<sequence length="583" mass="62122">MIRIFAAVLFSIAFTVAAQAQQRTGAAWVQIEAQPSLSQARESIRDYATRLQDVNGFSLGAGWYAIALGPYAPQDAERVLQVYRAEGVIPRDSYIAASSDYQQQFWPIGANDLSGPALMPAAPAPDSALDDTPGTAALPDPDPIDETPAQARASERELNRDERAALQEALKWAGFYGGAIDAAFGRGTRGAMSRWQDARGYQPTGILTTRQRAELLTAYNAVLADLELKTVQETEAGIEIKLPTAVVAFDKYEPPFVHYTPSGDIDARVFLISQRGDSNTLGGLYDIMQTLEIVPETGPRTLTDGAFTLIGESALMISHTQAWLKDGEIKGFTLIWPAGDEERRTRLLGEMQESFTRLDGVLDATASSTEVQSIDLVSGLEVRKPRLTRSGFYVDRSGSVITTRDVVQGCGRITIDQDHEANITSQNADLGLAILSPRETLAPLAVAALQNTVPRLQSDVAVAGYSYGGILGAPTVSFGQLAELQGLNGEEQLNRLALTALEGDVGGPVMDAAGSVFGMLLPGTQPGRTLPEGVSFALTADALRGALEQAGITPAAPTDTGALDPEALANKAKGITVLVSCWE</sequence>
<proteinExistence type="predicted"/>
<reference evidence="4" key="1">
    <citation type="submission" date="2020-03" db="EMBL/GenBank/DDBJ databases">
        <title>Roseovarius gahaiensis sp. nov., isolated from Gahai Saline Lake, China.</title>
        <authorList>
            <person name="Sun X."/>
        </authorList>
    </citation>
    <scope>NUCLEOTIDE SEQUENCE</scope>
    <source>
        <strain evidence="4">GH877</strain>
    </source>
</reference>
<dbReference type="Gene3D" id="2.40.10.120">
    <property type="match status" value="1"/>
</dbReference>
<dbReference type="InterPro" id="IPR002477">
    <property type="entry name" value="Peptidoglycan-bd-like"/>
</dbReference>
<feature type="region of interest" description="Disordered" evidence="1">
    <location>
        <begin position="117"/>
        <end position="151"/>
    </location>
</feature>
<dbReference type="SUPFAM" id="SSF47090">
    <property type="entry name" value="PGBD-like"/>
    <property type="match status" value="1"/>
</dbReference>
<dbReference type="InterPro" id="IPR036365">
    <property type="entry name" value="PGBD-like_sf"/>
</dbReference>
<evidence type="ECO:0000259" key="3">
    <source>
        <dbReference type="Pfam" id="PF01471"/>
    </source>
</evidence>
<feature type="signal peptide" evidence="2">
    <location>
        <begin position="1"/>
        <end position="20"/>
    </location>
</feature>
<evidence type="ECO:0000313" key="4">
    <source>
        <dbReference type="EMBL" id="NHQ74275.1"/>
    </source>
</evidence>
<accession>A0A967BD08</accession>
<organism evidence="4 5">
    <name type="scientific">Roseovarius gahaiensis</name>
    <dbReference type="NCBI Taxonomy" id="2716691"/>
    <lineage>
        <taxon>Bacteria</taxon>
        <taxon>Pseudomonadati</taxon>
        <taxon>Pseudomonadota</taxon>
        <taxon>Alphaproteobacteria</taxon>
        <taxon>Rhodobacterales</taxon>
        <taxon>Roseobacteraceae</taxon>
        <taxon>Roseovarius</taxon>
    </lineage>
</organism>
<dbReference type="InterPro" id="IPR036366">
    <property type="entry name" value="PGBDSf"/>
</dbReference>
<dbReference type="InterPro" id="IPR009003">
    <property type="entry name" value="Peptidase_S1_PA"/>
</dbReference>
<dbReference type="Gene3D" id="1.10.101.10">
    <property type="entry name" value="PGBD-like superfamily/PGBD"/>
    <property type="match status" value="1"/>
</dbReference>
<comment type="caution">
    <text evidence="4">The sequence shown here is derived from an EMBL/GenBank/DDBJ whole genome shotgun (WGS) entry which is preliminary data.</text>
</comment>
<evidence type="ECO:0000256" key="1">
    <source>
        <dbReference type="SAM" id="MobiDB-lite"/>
    </source>
</evidence>
<dbReference type="RefSeq" id="WP_167195150.1">
    <property type="nucleotide sequence ID" value="NZ_JAAORB010000009.1"/>
</dbReference>
<gene>
    <name evidence="4" type="ORF">HAT86_07325</name>
</gene>
<dbReference type="Pfam" id="PF13365">
    <property type="entry name" value="Trypsin_2"/>
    <property type="match status" value="1"/>
</dbReference>